<reference evidence="1" key="2">
    <citation type="submission" date="2020-08" db="EMBL/GenBank/DDBJ databases">
        <authorList>
            <person name="Chen M."/>
            <person name="Teng W."/>
            <person name="Zhao L."/>
            <person name="Hu C."/>
            <person name="Zhou Y."/>
            <person name="Han B."/>
            <person name="Song L."/>
            <person name="Shu W."/>
        </authorList>
    </citation>
    <scope>NUCLEOTIDE SEQUENCE</scope>
    <source>
        <strain evidence="1">FACHB-1277</strain>
    </source>
</reference>
<proteinExistence type="predicted"/>
<protein>
    <submittedName>
        <fullName evidence="1">DUF1822 family protein</fullName>
    </submittedName>
</protein>
<dbReference type="AlphaFoldDB" id="A0A926UYL6"/>
<dbReference type="Pfam" id="PF08852">
    <property type="entry name" value="DUF1822"/>
    <property type="match status" value="1"/>
</dbReference>
<comment type="caution">
    <text evidence="1">The sequence shown here is derived from an EMBL/GenBank/DDBJ whole genome shotgun (WGS) entry which is preliminary data.</text>
</comment>
<dbReference type="RefSeq" id="WP_190353011.1">
    <property type="nucleotide sequence ID" value="NZ_JACJPY010000115.1"/>
</dbReference>
<organism evidence="1 2">
    <name type="scientific">Pseudanabaena cinerea FACHB-1277</name>
    <dbReference type="NCBI Taxonomy" id="2949581"/>
    <lineage>
        <taxon>Bacteria</taxon>
        <taxon>Bacillati</taxon>
        <taxon>Cyanobacteriota</taxon>
        <taxon>Cyanophyceae</taxon>
        <taxon>Pseudanabaenales</taxon>
        <taxon>Pseudanabaenaceae</taxon>
        <taxon>Pseudanabaena</taxon>
        <taxon>Pseudanabaena cinerea</taxon>
    </lineage>
</organism>
<keyword evidence="2" id="KW-1185">Reference proteome</keyword>
<accession>A0A926UYL6</accession>
<evidence type="ECO:0000313" key="2">
    <source>
        <dbReference type="Proteomes" id="UP000631421"/>
    </source>
</evidence>
<gene>
    <name evidence="1" type="ORF">H6F44_20835</name>
</gene>
<evidence type="ECO:0000313" key="1">
    <source>
        <dbReference type="EMBL" id="MBD2152545.1"/>
    </source>
</evidence>
<dbReference type="Proteomes" id="UP000631421">
    <property type="component" value="Unassembled WGS sequence"/>
</dbReference>
<sequence length="193" mass="21846">MKIRKKIVIEGADEDLKDLLALFEDGKIGEFNGFQILDMSKTVEISTVNQRSLISQTQDLLDTIQEEVISVFDFWRQCLEFKGMQIVRGESLNRVIQFPQVLTELSITVSEVNETEVQVFLKVRAIEGKGYLPEHLAISIFDDEGQLIPDIQITANTSSFDITHNQKFICGSGDRFSISLTLGNETVVENFPR</sequence>
<dbReference type="EMBL" id="JACJPY010000115">
    <property type="protein sequence ID" value="MBD2152545.1"/>
    <property type="molecule type" value="Genomic_DNA"/>
</dbReference>
<dbReference type="InterPro" id="IPR014951">
    <property type="entry name" value="DUF1822"/>
</dbReference>
<name>A0A926UYL6_9CYAN</name>
<reference evidence="1" key="1">
    <citation type="journal article" date="2015" name="ISME J.">
        <title>Draft Genome Sequence of Streptomyces incarnatus NRRL8089, which Produces the Nucleoside Antibiotic Sinefungin.</title>
        <authorList>
            <person name="Oshima K."/>
            <person name="Hattori M."/>
            <person name="Shimizu H."/>
            <person name="Fukuda K."/>
            <person name="Nemoto M."/>
            <person name="Inagaki K."/>
            <person name="Tamura T."/>
        </authorList>
    </citation>
    <scope>NUCLEOTIDE SEQUENCE</scope>
    <source>
        <strain evidence="1">FACHB-1277</strain>
    </source>
</reference>